<protein>
    <recommendedName>
        <fullName evidence="3">beta-N-acetylhexosaminidase</fullName>
        <ecNumber evidence="3">3.2.1.52</ecNumber>
    </recommendedName>
</protein>
<dbReference type="Pfam" id="PF00728">
    <property type="entry name" value="Glyco_hydro_20"/>
    <property type="match status" value="2"/>
</dbReference>
<dbReference type="InterPro" id="IPR015883">
    <property type="entry name" value="Glyco_hydro_20_cat"/>
</dbReference>
<evidence type="ECO:0000259" key="8">
    <source>
        <dbReference type="Pfam" id="PF02838"/>
    </source>
</evidence>
<feature type="domain" description="Glycoside hydrolase family 20 catalytic" evidence="7">
    <location>
        <begin position="320"/>
        <end position="490"/>
    </location>
</feature>
<dbReference type="SUPFAM" id="SSF55545">
    <property type="entry name" value="beta-N-acetylhexosaminidase-like domain"/>
    <property type="match status" value="1"/>
</dbReference>
<keyword evidence="10" id="KW-1185">Reference proteome</keyword>
<comment type="catalytic activity">
    <reaction evidence="1">
        <text>Hydrolysis of terminal non-reducing N-acetyl-D-hexosamine residues in N-acetyl-beta-D-hexosaminides.</text>
        <dbReference type="EC" id="3.2.1.52"/>
    </reaction>
</comment>
<comment type="similarity">
    <text evidence="2">Belongs to the glycosyl hydrolase 20 family.</text>
</comment>
<dbReference type="PRINTS" id="PR00738">
    <property type="entry name" value="GLHYDRLASE20"/>
</dbReference>
<evidence type="ECO:0000256" key="1">
    <source>
        <dbReference type="ARBA" id="ARBA00001231"/>
    </source>
</evidence>
<keyword evidence="4" id="KW-0378">Hydrolase</keyword>
<feature type="domain" description="Glycoside hydrolase family 20 catalytic" evidence="7">
    <location>
        <begin position="172"/>
        <end position="312"/>
    </location>
</feature>
<dbReference type="GO" id="GO:0030203">
    <property type="term" value="P:glycosaminoglycan metabolic process"/>
    <property type="evidence" value="ECO:0007669"/>
    <property type="project" value="TreeGrafter"/>
</dbReference>
<feature type="active site" description="Proton donor" evidence="6">
    <location>
        <position position="311"/>
    </location>
</feature>
<dbReference type="PANTHER" id="PTHR22600">
    <property type="entry name" value="BETA-HEXOSAMINIDASE"/>
    <property type="match status" value="1"/>
</dbReference>
<dbReference type="Gene3D" id="3.30.379.10">
    <property type="entry name" value="Chitobiase/beta-hexosaminidase domain 2-like"/>
    <property type="match status" value="1"/>
</dbReference>
<evidence type="ECO:0000256" key="3">
    <source>
        <dbReference type="ARBA" id="ARBA00012663"/>
    </source>
</evidence>
<dbReference type="InterPro" id="IPR017853">
    <property type="entry name" value="GH"/>
</dbReference>
<dbReference type="EMBL" id="ANOH01000326">
    <property type="protein sequence ID" value="EMI53809.1"/>
    <property type="molecule type" value="Genomic_DNA"/>
</dbReference>
<dbReference type="InterPro" id="IPR025705">
    <property type="entry name" value="Beta_hexosaminidase_sua/sub"/>
</dbReference>
<dbReference type="Gene3D" id="3.20.20.80">
    <property type="entry name" value="Glycosidases"/>
    <property type="match status" value="1"/>
</dbReference>
<dbReference type="GO" id="GO:0016020">
    <property type="term" value="C:membrane"/>
    <property type="evidence" value="ECO:0007669"/>
    <property type="project" value="TreeGrafter"/>
</dbReference>
<evidence type="ECO:0000256" key="6">
    <source>
        <dbReference type="PIRSR" id="PIRSR625705-1"/>
    </source>
</evidence>
<evidence type="ECO:0000256" key="4">
    <source>
        <dbReference type="ARBA" id="ARBA00022801"/>
    </source>
</evidence>
<dbReference type="PATRIC" id="fig|1263870.3.peg.5021"/>
<evidence type="ECO:0000256" key="2">
    <source>
        <dbReference type="ARBA" id="ARBA00006285"/>
    </source>
</evidence>
<dbReference type="EC" id="3.2.1.52" evidence="3"/>
<dbReference type="GO" id="GO:0005975">
    <property type="term" value="P:carbohydrate metabolic process"/>
    <property type="evidence" value="ECO:0007669"/>
    <property type="project" value="InterPro"/>
</dbReference>
<dbReference type="SUPFAM" id="SSF51445">
    <property type="entry name" value="(Trans)glycosidases"/>
    <property type="match status" value="1"/>
</dbReference>
<dbReference type="InterPro" id="IPR029018">
    <property type="entry name" value="Hex-like_dom2"/>
</dbReference>
<keyword evidence="5" id="KW-0326">Glycosidase</keyword>
<evidence type="ECO:0000313" key="10">
    <source>
        <dbReference type="Proteomes" id="UP000011885"/>
    </source>
</evidence>
<dbReference type="Proteomes" id="UP000011885">
    <property type="component" value="Unassembled WGS sequence"/>
</dbReference>
<accession>M5TXR7</accession>
<dbReference type="InterPro" id="IPR015882">
    <property type="entry name" value="HEX_bac_N"/>
</dbReference>
<reference evidence="9 10" key="1">
    <citation type="journal article" date="2013" name="Mar. Genomics">
        <title>Expression of sulfatases in Rhodopirellula baltica and the diversity of sulfatases in the genus Rhodopirellula.</title>
        <authorList>
            <person name="Wegner C.E."/>
            <person name="Richter-Heitmann T."/>
            <person name="Klindworth A."/>
            <person name="Klockow C."/>
            <person name="Richter M."/>
            <person name="Achstetter T."/>
            <person name="Glockner F.O."/>
            <person name="Harder J."/>
        </authorList>
    </citation>
    <scope>NUCLEOTIDE SEQUENCE [LARGE SCALE GENOMIC DNA]</scope>
    <source>
        <strain evidence="9 10">SM41</strain>
    </source>
</reference>
<gene>
    <name evidence="9" type="ORF">RSSM_04746</name>
</gene>
<dbReference type="GO" id="GO:0004563">
    <property type="term" value="F:beta-N-acetylhexosaminidase activity"/>
    <property type="evidence" value="ECO:0007669"/>
    <property type="project" value="UniProtKB-EC"/>
</dbReference>
<evidence type="ECO:0000313" key="9">
    <source>
        <dbReference type="EMBL" id="EMI53809.1"/>
    </source>
</evidence>
<dbReference type="PANTHER" id="PTHR22600:SF57">
    <property type="entry name" value="BETA-N-ACETYLHEXOSAMINIDASE"/>
    <property type="match status" value="1"/>
</dbReference>
<name>M5TXR7_9BACT</name>
<dbReference type="AlphaFoldDB" id="M5TXR7"/>
<dbReference type="RefSeq" id="WP_008683938.1">
    <property type="nucleotide sequence ID" value="NZ_ANOH01000326.1"/>
</dbReference>
<evidence type="ECO:0000259" key="7">
    <source>
        <dbReference type="Pfam" id="PF00728"/>
    </source>
</evidence>
<evidence type="ECO:0000256" key="5">
    <source>
        <dbReference type="ARBA" id="ARBA00023295"/>
    </source>
</evidence>
<feature type="domain" description="Beta-hexosaminidase bacterial type N-terminal" evidence="8">
    <location>
        <begin position="34"/>
        <end position="168"/>
    </location>
</feature>
<comment type="caution">
    <text evidence="9">The sequence shown here is derived from an EMBL/GenBank/DDBJ whole genome shotgun (WGS) entry which is preliminary data.</text>
</comment>
<proteinExistence type="inferred from homology"/>
<dbReference type="Pfam" id="PF02838">
    <property type="entry name" value="Glyco_hydro_20b"/>
    <property type="match status" value="1"/>
</dbReference>
<organism evidence="9 10">
    <name type="scientific">Rhodopirellula sallentina SM41</name>
    <dbReference type="NCBI Taxonomy" id="1263870"/>
    <lineage>
        <taxon>Bacteria</taxon>
        <taxon>Pseudomonadati</taxon>
        <taxon>Planctomycetota</taxon>
        <taxon>Planctomycetia</taxon>
        <taxon>Pirellulales</taxon>
        <taxon>Pirellulaceae</taxon>
        <taxon>Rhodopirellula</taxon>
    </lineage>
</organism>
<sequence length="771" mass="86045">MNRFGLELTIVVVMLVVGLCVSDTAPLKAEDGAPVVVPTPVSLVHQPGTPACTLTEKSRIRVPFGDAGMFLQTHANVLRDELELLTGLRLDVVVSDDEPTSFDIVLAISSDAQTLDSMSSEHYTLTSGDRGIRIVGKSSVGVAHGTSTLLQLIDPKTCSLPSLSITDQPAAEYRALMVDVARTPHSIGVIKDAVRLCRLFKVRYLQLHLTDNQHFTFPFAPVTDHLQGNHCYTIEELNELVEYADARGVTIVPELDLPGHSGRLRESGYLSPNRNDADVAAPQNYAKIGKLIDAMINVFASSPYFHIGGDESGAGHRLVPFLAEVNKRVRARGKRLLVWEGFHGAPTDLIPATGDDHVVVLAWESSYNAPWDLLDSGYRIINASWKPTYLTGGYGGLIHPGSTGGKRFDLEDIYRWDKNTFMHWEPGRPVFEDRGPNDPNRDDGEWNAKWIGKDDQILGGQMLYWEQYECSVVHFLLPRVPILSERLWNPSSGHSFAEFQDRSGLVQERVLPVLQPIEILPEVEDPSHPVVSLYQPYEGEEIQVTLRNRSKVPGQIRYSNGGWSGRLNSPNFRPVPEPQHEYETALVGRGAFSVRAELVREDGTPVDGHSWKFFNNWPDRVEVSEFDIGRRTPRQVPDLAALPESKLLRRYRMPYLRGLTRNVAVRGQMTEADLVAPADGTHTLELRTQSGHATLFFDRNQNGSFEEDEVLVRDSPNDESGQKADVVLERGERYRVRIDHATGMPRPVLLLFLTGPDGKRAEISEYLELPK</sequence>
<dbReference type="OrthoDB" id="229308at2"/>